<dbReference type="Pfam" id="PF00753">
    <property type="entry name" value="Lactamase_B"/>
    <property type="match status" value="1"/>
</dbReference>
<gene>
    <name evidence="2" type="ORF">HGO97_003260</name>
</gene>
<dbReference type="EMBL" id="JABACJ020000002">
    <property type="protein sequence ID" value="MBU3874832.1"/>
    <property type="molecule type" value="Genomic_DNA"/>
</dbReference>
<proteinExistence type="predicted"/>
<dbReference type="CDD" id="cd07710">
    <property type="entry name" value="arylsulfatase_Sdsa1-like_MBL-fold"/>
    <property type="match status" value="1"/>
</dbReference>
<keyword evidence="3" id="KW-1185">Reference proteome</keyword>
<evidence type="ECO:0000313" key="2">
    <source>
        <dbReference type="EMBL" id="MBU3874832.1"/>
    </source>
</evidence>
<dbReference type="Proteomes" id="UP000723714">
    <property type="component" value="Unassembled WGS sequence"/>
</dbReference>
<dbReference type="InterPro" id="IPR052195">
    <property type="entry name" value="Bact_Alkyl/Aryl-Sulfatase"/>
</dbReference>
<evidence type="ECO:0000259" key="1">
    <source>
        <dbReference type="SMART" id="SM00849"/>
    </source>
</evidence>
<dbReference type="SMART" id="SM00849">
    <property type="entry name" value="Lactamase_B"/>
    <property type="match status" value="1"/>
</dbReference>
<dbReference type="InterPro" id="IPR044097">
    <property type="entry name" value="Bds1/SdsA1_MBL-fold"/>
</dbReference>
<dbReference type="InterPro" id="IPR029228">
    <property type="entry name" value="Alkyl_sulf_dimr"/>
</dbReference>
<dbReference type="PANTHER" id="PTHR43223:SF2">
    <property type="entry name" value="METALLO-BETA-LACTAMASE DOMAIN-CONTAINING PROTEIN"/>
    <property type="match status" value="1"/>
</dbReference>
<reference evidence="2 3" key="1">
    <citation type="submission" date="2021-06" db="EMBL/GenBank/DDBJ databases">
        <title>Faecalicatena sp. nov. isolated from porcine feces.</title>
        <authorList>
            <person name="Oh B.S."/>
            <person name="Lee J.H."/>
        </authorList>
    </citation>
    <scope>NUCLEOTIDE SEQUENCE [LARGE SCALE GENOMIC DNA]</scope>
    <source>
        <strain evidence="2 3">AGMB00832</strain>
    </source>
</reference>
<dbReference type="RefSeq" id="WP_216239391.1">
    <property type="nucleotide sequence ID" value="NZ_JABACJ020000002.1"/>
</dbReference>
<feature type="domain" description="Metallo-beta-lactamase" evidence="1">
    <location>
        <begin position="37"/>
        <end position="248"/>
    </location>
</feature>
<name>A0ABS6CZR6_9FIRM</name>
<evidence type="ECO:0000313" key="3">
    <source>
        <dbReference type="Proteomes" id="UP000723714"/>
    </source>
</evidence>
<dbReference type="Pfam" id="PF14863">
    <property type="entry name" value="Alkyl_sulf_dimr"/>
    <property type="match status" value="1"/>
</dbReference>
<dbReference type="PANTHER" id="PTHR43223">
    <property type="entry name" value="ALKYL/ARYL-SULFATASE"/>
    <property type="match status" value="1"/>
</dbReference>
<organism evidence="2 3">
    <name type="scientific">Faecalicatena faecalis</name>
    <dbReference type="NCBI Taxonomy" id="2726362"/>
    <lineage>
        <taxon>Bacteria</taxon>
        <taxon>Bacillati</taxon>
        <taxon>Bacillota</taxon>
        <taxon>Clostridia</taxon>
        <taxon>Lachnospirales</taxon>
        <taxon>Lachnospiraceae</taxon>
        <taxon>Faecalicatena</taxon>
    </lineage>
</organism>
<sequence>MLIENGNEQLRLFTETNFQENITEVVEGVWFVLGLGHSNAIFIEGNTGVILIDTLDTLERGQRLLEVIRDKTGKEVKTIIYTHGHPDHRGGAGAFCDSGPEIIAFAPKTPVLERTELLSDIQNKRGGRQFGYSLTDEENISQGIGIREGIVSGEHRAFITPTTVYDRDKVLRTIDGIEIEMLRLPGEAEEETILWLPEKEVLVSGDNFYGCFPNLYAIRGGQYRDIAAWVKSLDIMRAYPAKYLLPGHTAPLIGQEKIKEVIGNFRNAIDEILTKTLEGMNQGKGPDQLAEEIQLSPEYRGLPYLAEHYGCIEWTVRSIYTAYLGWFDGNPTNLHPLPYRQRAKKIMALMGGAKNVLKEAQKACDQKEYQWCLELCDLLFTEEQIKDQACMLKAKALIQLSQYETSANGRHYYLTCAQEQSMFDEGK</sequence>
<dbReference type="InterPro" id="IPR001279">
    <property type="entry name" value="Metallo-B-lactamas"/>
</dbReference>
<protein>
    <submittedName>
        <fullName evidence="2">Alkyl/aryl-sulfatase</fullName>
    </submittedName>
</protein>
<accession>A0ABS6CZR6</accession>
<comment type="caution">
    <text evidence="2">The sequence shown here is derived from an EMBL/GenBank/DDBJ whole genome shotgun (WGS) entry which is preliminary data.</text>
</comment>